<evidence type="ECO:0000256" key="1">
    <source>
        <dbReference type="SAM" id="MobiDB-lite"/>
    </source>
</evidence>
<accession>A0A8C3URQ5</accession>
<reference evidence="2" key="3">
    <citation type="submission" date="2025-09" db="UniProtKB">
        <authorList>
            <consortium name="Ensembl"/>
        </authorList>
    </citation>
    <scope>IDENTIFICATION</scope>
</reference>
<proteinExistence type="predicted"/>
<keyword evidence="3" id="KW-1185">Reference proteome</keyword>
<evidence type="ECO:0000313" key="3">
    <source>
        <dbReference type="Proteomes" id="UP000694563"/>
    </source>
</evidence>
<dbReference type="InterPro" id="IPR034609">
    <property type="entry name" value="Syce2"/>
</dbReference>
<gene>
    <name evidence="2" type="primary">SYCE2</name>
</gene>
<evidence type="ECO:0000313" key="2">
    <source>
        <dbReference type="Ensembl" id="ENSCUSP00005015911.1"/>
    </source>
</evidence>
<dbReference type="GO" id="GO:0000801">
    <property type="term" value="C:central element"/>
    <property type="evidence" value="ECO:0007669"/>
    <property type="project" value="InterPro"/>
</dbReference>
<dbReference type="GO" id="GO:0007130">
    <property type="term" value="P:synaptonemal complex assembly"/>
    <property type="evidence" value="ECO:0007669"/>
    <property type="project" value="InterPro"/>
</dbReference>
<name>A0A8C3URQ5_CATUS</name>
<dbReference type="Proteomes" id="UP000694563">
    <property type="component" value="Chromosome 33"/>
</dbReference>
<feature type="region of interest" description="Disordered" evidence="1">
    <location>
        <begin position="1"/>
        <end position="53"/>
    </location>
</feature>
<sequence>MSREEPESPEPEEAAGDGPVPSELSGDEPQGKDPDRYQRHPAPGEGENTPLGHRSSLYFASLGATIDGLQQQARDICNRVTESRQEDQTVLNSFRESLLLKVLKLAEQLEERLFRSYDSYNKLIEERLQELSEVLERVEGVQAELRCICCTIEAAYQDLCLQPEP</sequence>
<evidence type="ECO:0008006" key="4">
    <source>
        <dbReference type="Google" id="ProtNLM"/>
    </source>
</evidence>
<dbReference type="PANTHER" id="PTHR28398">
    <property type="entry name" value="SYNAPTONEMAL COMPLEX CENTRAL ELEMENT PROTEIN 2"/>
    <property type="match status" value="1"/>
</dbReference>
<reference evidence="2" key="2">
    <citation type="submission" date="2025-08" db="UniProtKB">
        <authorList>
            <consortium name="Ensembl"/>
        </authorList>
    </citation>
    <scope>IDENTIFICATION</scope>
</reference>
<feature type="compositionally biased region" description="Basic and acidic residues" evidence="1">
    <location>
        <begin position="29"/>
        <end position="38"/>
    </location>
</feature>
<reference evidence="2" key="1">
    <citation type="submission" date="2020-10" db="EMBL/GenBank/DDBJ databases">
        <title>Catharus ustulatus (Swainson's thrush) genome, bCatUst1, primary haplotype v2.</title>
        <authorList>
            <person name="Delmore K."/>
            <person name="Vafadar M."/>
            <person name="Formenti G."/>
            <person name="Chow W."/>
            <person name="Pelan S."/>
            <person name="Howe K."/>
            <person name="Rhie A."/>
            <person name="Mountcastle J."/>
            <person name="Haase B."/>
            <person name="Fedrigo O."/>
            <person name="Jarvis E.D."/>
        </authorList>
    </citation>
    <scope>NUCLEOTIDE SEQUENCE [LARGE SCALE GENOMIC DNA]</scope>
</reference>
<organism evidence="2 3">
    <name type="scientific">Catharus ustulatus</name>
    <name type="common">Russet-backed thrush</name>
    <name type="synonym">Hylocichla ustulatus</name>
    <dbReference type="NCBI Taxonomy" id="91951"/>
    <lineage>
        <taxon>Eukaryota</taxon>
        <taxon>Metazoa</taxon>
        <taxon>Chordata</taxon>
        <taxon>Craniata</taxon>
        <taxon>Vertebrata</taxon>
        <taxon>Euteleostomi</taxon>
        <taxon>Archelosauria</taxon>
        <taxon>Archosauria</taxon>
        <taxon>Dinosauria</taxon>
        <taxon>Saurischia</taxon>
        <taxon>Theropoda</taxon>
        <taxon>Coelurosauria</taxon>
        <taxon>Aves</taxon>
        <taxon>Neognathae</taxon>
        <taxon>Neoaves</taxon>
        <taxon>Telluraves</taxon>
        <taxon>Australaves</taxon>
        <taxon>Passeriformes</taxon>
        <taxon>Turdidae</taxon>
        <taxon>Catharus</taxon>
    </lineage>
</organism>
<dbReference type="Ensembl" id="ENSCUST00005016519.1">
    <property type="protein sequence ID" value="ENSCUSP00005015911.1"/>
    <property type="gene ID" value="ENSCUSG00005010222.1"/>
</dbReference>
<dbReference type="AlphaFoldDB" id="A0A8C3URQ5"/>
<dbReference type="PANTHER" id="PTHR28398:SF1">
    <property type="entry name" value="SYNAPTONEMAL COMPLEX CENTRAL ELEMENT PROTEIN 2"/>
    <property type="match status" value="1"/>
</dbReference>
<protein>
    <recommendedName>
        <fullName evidence="4">Synaptonemal complex central element protein 2</fullName>
    </recommendedName>
</protein>